<protein>
    <submittedName>
        <fullName evidence="1">Uncharacterized protein</fullName>
    </submittedName>
</protein>
<reference evidence="1" key="1">
    <citation type="submission" date="2020-08" db="EMBL/GenBank/DDBJ databases">
        <title>Multicomponent nature underlies the extraordinary mechanical properties of spider dragline silk.</title>
        <authorList>
            <person name="Kono N."/>
            <person name="Nakamura H."/>
            <person name="Mori M."/>
            <person name="Yoshida Y."/>
            <person name="Ohtoshi R."/>
            <person name="Malay A.D."/>
            <person name="Moran D.A.P."/>
            <person name="Tomita M."/>
            <person name="Numata K."/>
            <person name="Arakawa K."/>
        </authorList>
    </citation>
    <scope>NUCLEOTIDE SEQUENCE</scope>
</reference>
<dbReference type="EMBL" id="BMAW01030945">
    <property type="protein sequence ID" value="GFU18869.1"/>
    <property type="molecule type" value="Genomic_DNA"/>
</dbReference>
<comment type="caution">
    <text evidence="1">The sequence shown here is derived from an EMBL/GenBank/DDBJ whole genome shotgun (WGS) entry which is preliminary data.</text>
</comment>
<evidence type="ECO:0000313" key="1">
    <source>
        <dbReference type="EMBL" id="GFU18869.1"/>
    </source>
</evidence>
<gene>
    <name evidence="1" type="ORF">NPIL_673331</name>
</gene>
<organism evidence="1 2">
    <name type="scientific">Nephila pilipes</name>
    <name type="common">Giant wood spider</name>
    <name type="synonym">Nephila maculata</name>
    <dbReference type="NCBI Taxonomy" id="299642"/>
    <lineage>
        <taxon>Eukaryota</taxon>
        <taxon>Metazoa</taxon>
        <taxon>Ecdysozoa</taxon>
        <taxon>Arthropoda</taxon>
        <taxon>Chelicerata</taxon>
        <taxon>Arachnida</taxon>
        <taxon>Araneae</taxon>
        <taxon>Araneomorphae</taxon>
        <taxon>Entelegynae</taxon>
        <taxon>Araneoidea</taxon>
        <taxon>Nephilidae</taxon>
        <taxon>Nephila</taxon>
    </lineage>
</organism>
<sequence>MDPKVKDKTGEKKKPKKMIWRAEGDTEDFPLGAFFQAILFSAASASSTIVFVSKQSVIMETCPYSFIGRPFLPVPKIQGFLGER</sequence>
<accession>A0A8X6QH99</accession>
<dbReference type="Proteomes" id="UP000887013">
    <property type="component" value="Unassembled WGS sequence"/>
</dbReference>
<evidence type="ECO:0000313" key="2">
    <source>
        <dbReference type="Proteomes" id="UP000887013"/>
    </source>
</evidence>
<proteinExistence type="predicted"/>
<keyword evidence="2" id="KW-1185">Reference proteome</keyword>
<name>A0A8X6QH99_NEPPI</name>
<dbReference type="AlphaFoldDB" id="A0A8X6QH99"/>